<name>A0ABP0PT42_9DINO</name>
<dbReference type="InterPro" id="IPR036821">
    <property type="entry name" value="Peptide_deformylase_sf"/>
</dbReference>
<keyword evidence="6" id="KW-0808">Transferase</keyword>
<evidence type="ECO:0000256" key="4">
    <source>
        <dbReference type="ARBA" id="ARBA00012261"/>
    </source>
</evidence>
<dbReference type="SUPFAM" id="SSF53328">
    <property type="entry name" value="Formyltransferase"/>
    <property type="match status" value="1"/>
</dbReference>
<dbReference type="SUPFAM" id="SSF50486">
    <property type="entry name" value="FMT C-terminal domain-like"/>
    <property type="match status" value="1"/>
</dbReference>
<reference evidence="10 11" key="1">
    <citation type="submission" date="2024-02" db="EMBL/GenBank/DDBJ databases">
        <authorList>
            <person name="Chen Y."/>
            <person name="Shah S."/>
            <person name="Dougan E. K."/>
            <person name="Thang M."/>
            <person name="Chan C."/>
        </authorList>
    </citation>
    <scope>NUCLEOTIDE SEQUENCE [LARGE SCALE GENOMIC DNA]</scope>
</reference>
<dbReference type="Gene3D" id="3.40.50.12230">
    <property type="match status" value="1"/>
</dbReference>
<dbReference type="PRINTS" id="PR01576">
    <property type="entry name" value="PDEFORMYLASE"/>
</dbReference>
<dbReference type="CDD" id="cd08704">
    <property type="entry name" value="Met_tRNA_FMT_C"/>
    <property type="match status" value="1"/>
</dbReference>
<comment type="similarity">
    <text evidence="1">Belongs to the Fmt family.</text>
</comment>
<evidence type="ECO:0000256" key="5">
    <source>
        <dbReference type="ARBA" id="ARBA00014185"/>
    </source>
</evidence>
<dbReference type="Proteomes" id="UP001642464">
    <property type="component" value="Unassembled WGS sequence"/>
</dbReference>
<dbReference type="InterPro" id="IPR044135">
    <property type="entry name" value="Met-tRNA-FMT_C"/>
</dbReference>
<dbReference type="PANTHER" id="PTHR11138">
    <property type="entry name" value="METHIONYL-TRNA FORMYLTRANSFERASE"/>
    <property type="match status" value="1"/>
</dbReference>
<dbReference type="InterPro" id="IPR005794">
    <property type="entry name" value="Fmt"/>
</dbReference>
<protein>
    <recommendedName>
        <fullName evidence="5">Methionyl-tRNA formyltransferase, mitochondrial</fullName>
        <ecNumber evidence="4">2.1.2.9</ecNumber>
        <ecNumber evidence="3">3.5.1.88</ecNumber>
    </recommendedName>
</protein>
<dbReference type="NCBIfam" id="TIGR00079">
    <property type="entry name" value="pept_deformyl"/>
    <property type="match status" value="1"/>
</dbReference>
<dbReference type="Pfam" id="PF00551">
    <property type="entry name" value="Formyl_trans_N"/>
    <property type="match status" value="1"/>
</dbReference>
<keyword evidence="11" id="KW-1185">Reference proteome</keyword>
<proteinExistence type="inferred from homology"/>
<dbReference type="Pfam" id="PF01327">
    <property type="entry name" value="Pep_deformylase"/>
    <property type="match status" value="1"/>
</dbReference>
<evidence type="ECO:0000256" key="6">
    <source>
        <dbReference type="ARBA" id="ARBA00022679"/>
    </source>
</evidence>
<feature type="domain" description="Formyl transferase N-terminal" evidence="8">
    <location>
        <begin position="158"/>
        <end position="324"/>
    </location>
</feature>
<dbReference type="InterPro" id="IPR041711">
    <property type="entry name" value="Met-tRNA-FMT_N"/>
</dbReference>
<comment type="caution">
    <text evidence="10">The sequence shown here is derived from an EMBL/GenBank/DDBJ whole genome shotgun (WGS) entry which is preliminary data.</text>
</comment>
<dbReference type="NCBIfam" id="NF001159">
    <property type="entry name" value="PRK00150.1-3"/>
    <property type="match status" value="1"/>
</dbReference>
<dbReference type="SUPFAM" id="SSF56420">
    <property type="entry name" value="Peptide deformylase"/>
    <property type="match status" value="1"/>
</dbReference>
<dbReference type="InterPro" id="IPR036477">
    <property type="entry name" value="Formyl_transf_N_sf"/>
</dbReference>
<evidence type="ECO:0000313" key="10">
    <source>
        <dbReference type="EMBL" id="CAK9077885.1"/>
    </source>
</evidence>
<dbReference type="EMBL" id="CAXAMM010037891">
    <property type="protein sequence ID" value="CAK9077885.1"/>
    <property type="molecule type" value="Genomic_DNA"/>
</dbReference>
<evidence type="ECO:0000256" key="2">
    <source>
        <dbReference type="ARBA" id="ARBA00010759"/>
    </source>
</evidence>
<dbReference type="NCBIfam" id="TIGR00460">
    <property type="entry name" value="fmt"/>
    <property type="match status" value="1"/>
</dbReference>
<evidence type="ECO:0000256" key="3">
    <source>
        <dbReference type="ARBA" id="ARBA00012175"/>
    </source>
</evidence>
<evidence type="ECO:0000256" key="1">
    <source>
        <dbReference type="ARBA" id="ARBA00010699"/>
    </source>
</evidence>
<accession>A0ABP0PT42</accession>
<dbReference type="HAMAP" id="MF_00182">
    <property type="entry name" value="Formyl_trans"/>
    <property type="match status" value="1"/>
</dbReference>
<dbReference type="EC" id="3.5.1.88" evidence="3"/>
<dbReference type="CDD" id="cd08646">
    <property type="entry name" value="FMT_core_Met-tRNA-FMT_N"/>
    <property type="match status" value="1"/>
</dbReference>
<evidence type="ECO:0000259" key="8">
    <source>
        <dbReference type="Pfam" id="PF00551"/>
    </source>
</evidence>
<dbReference type="InterPro" id="IPR011034">
    <property type="entry name" value="Formyl_transferase-like_C_sf"/>
</dbReference>
<comment type="similarity">
    <text evidence="2">Belongs to the polypeptide deformylase family.</text>
</comment>
<organism evidence="10 11">
    <name type="scientific">Durusdinium trenchii</name>
    <dbReference type="NCBI Taxonomy" id="1381693"/>
    <lineage>
        <taxon>Eukaryota</taxon>
        <taxon>Sar</taxon>
        <taxon>Alveolata</taxon>
        <taxon>Dinophyceae</taxon>
        <taxon>Suessiales</taxon>
        <taxon>Symbiodiniaceae</taxon>
        <taxon>Durusdinium</taxon>
    </lineage>
</organism>
<dbReference type="Gene3D" id="3.90.45.10">
    <property type="entry name" value="Peptide deformylase"/>
    <property type="match status" value="1"/>
</dbReference>
<evidence type="ECO:0000256" key="7">
    <source>
        <dbReference type="ARBA" id="ARBA00022917"/>
    </source>
</evidence>
<keyword evidence="7" id="KW-0648">Protein biosynthesis</keyword>
<evidence type="ECO:0000259" key="9">
    <source>
        <dbReference type="Pfam" id="PF02911"/>
    </source>
</evidence>
<dbReference type="PANTHER" id="PTHR11138:SF5">
    <property type="entry name" value="METHIONYL-TRNA FORMYLTRANSFERASE, MITOCHONDRIAL"/>
    <property type="match status" value="1"/>
</dbReference>
<dbReference type="CDD" id="cd00487">
    <property type="entry name" value="Pep_deformylase"/>
    <property type="match status" value="1"/>
</dbReference>
<dbReference type="Pfam" id="PF02911">
    <property type="entry name" value="Formyl_trans_C"/>
    <property type="match status" value="1"/>
</dbReference>
<evidence type="ECO:0000313" key="11">
    <source>
        <dbReference type="Proteomes" id="UP001642464"/>
    </source>
</evidence>
<sequence length="510" mass="55528">MSTLPIVKLPDPVLRKVSDPVERVDAELTKLADDMLETMYDAPGVGLAAVQVGILKRLIVLDVSEDDEPNPLVLFNPEILSYGNETRMHEEGCLSIPETHVEIERPSTLVVGYIDREGKPQEMKAEGLLATAVQHEIDHLNGKLIIDYLSRLKRDIVIRKFKKLARGHEIRAVYCQPPRRSGRGMAERPSPVHARANALGLDVRTPRTLKESEEQHAFEALDTDAAVVIAYGLILPKPVLAAPRHGCFNVHASALPRWRGAAPIHRAIMAGDTETAVMVMRMEEGLDTGPVCMTDPVPIGPDVTTGDLHDTLAERGARLIVKALAALEEGTLDCVPQPTTGVTYAAKIAKAESRIDFARTAIEVHNHVRGLSPFPGAWFEATPPNGAPERIKVLRTERIDGSGKPGEALDDRLAIACGKGAVRLVEVQRAGKRAMTGQDFLRGFAVPRGASTTRVVPEEVYGATVSVEEGVRVFRPLPSDRLVIVNPHGQTDIDVEVKELTVTAPGTVRR</sequence>
<dbReference type="InterPro" id="IPR023635">
    <property type="entry name" value="Peptide_deformylase"/>
</dbReference>
<feature type="domain" description="Formyl transferase C-terminal" evidence="9">
    <location>
        <begin position="347"/>
        <end position="444"/>
    </location>
</feature>
<dbReference type="HAMAP" id="MF_00163">
    <property type="entry name" value="Pep_deformylase"/>
    <property type="match status" value="1"/>
</dbReference>
<dbReference type="InterPro" id="IPR002376">
    <property type="entry name" value="Formyl_transf_N"/>
</dbReference>
<gene>
    <name evidence="10" type="ORF">SCF082_LOCUS37333</name>
</gene>
<dbReference type="InterPro" id="IPR005793">
    <property type="entry name" value="Formyl_trans_C"/>
</dbReference>
<dbReference type="EC" id="2.1.2.9" evidence="4"/>